<reference evidence="3" key="1">
    <citation type="journal article" date="2012" name="Science">
        <title>The Paleozoic origin of enzymatic lignin decomposition reconstructed from 31 fungal genomes.</title>
        <authorList>
            <person name="Floudas D."/>
            <person name="Binder M."/>
            <person name="Riley R."/>
            <person name="Barry K."/>
            <person name="Blanchette R.A."/>
            <person name="Henrissat B."/>
            <person name="Martinez A.T."/>
            <person name="Otillar R."/>
            <person name="Spatafora J.W."/>
            <person name="Yadav J.S."/>
            <person name="Aerts A."/>
            <person name="Benoit I."/>
            <person name="Boyd A."/>
            <person name="Carlson A."/>
            <person name="Copeland A."/>
            <person name="Coutinho P.M."/>
            <person name="de Vries R.P."/>
            <person name="Ferreira P."/>
            <person name="Findley K."/>
            <person name="Foster B."/>
            <person name="Gaskell J."/>
            <person name="Glotzer D."/>
            <person name="Gorecki P."/>
            <person name="Heitman J."/>
            <person name="Hesse C."/>
            <person name="Hori C."/>
            <person name="Igarashi K."/>
            <person name="Jurgens J.A."/>
            <person name="Kallen N."/>
            <person name="Kersten P."/>
            <person name="Kohler A."/>
            <person name="Kuees U."/>
            <person name="Kumar T.K.A."/>
            <person name="Kuo A."/>
            <person name="LaButti K."/>
            <person name="Larrondo L.F."/>
            <person name="Lindquist E."/>
            <person name="Ling A."/>
            <person name="Lombard V."/>
            <person name="Lucas S."/>
            <person name="Lundell T."/>
            <person name="Martin R."/>
            <person name="McLaughlin D.J."/>
            <person name="Morgenstern I."/>
            <person name="Morin E."/>
            <person name="Murat C."/>
            <person name="Nagy L.G."/>
            <person name="Nolan M."/>
            <person name="Ohm R.A."/>
            <person name="Patyshakuliyeva A."/>
            <person name="Rokas A."/>
            <person name="Ruiz-Duenas F.J."/>
            <person name="Sabat G."/>
            <person name="Salamov A."/>
            <person name="Samejima M."/>
            <person name="Schmutz J."/>
            <person name="Slot J.C."/>
            <person name="St John F."/>
            <person name="Stenlid J."/>
            <person name="Sun H."/>
            <person name="Sun S."/>
            <person name="Syed K."/>
            <person name="Tsang A."/>
            <person name="Wiebenga A."/>
            <person name="Young D."/>
            <person name="Pisabarro A."/>
            <person name="Eastwood D.C."/>
            <person name="Martin F."/>
            <person name="Cullen D."/>
            <person name="Grigoriev I.V."/>
            <person name="Hibbett D.S."/>
        </authorList>
    </citation>
    <scope>NUCLEOTIDE SEQUENCE [LARGE SCALE GENOMIC DNA]</scope>
    <source>
        <strain evidence="3">FP-91666</strain>
    </source>
</reference>
<evidence type="ECO:0000256" key="1">
    <source>
        <dbReference type="SAM" id="MobiDB-lite"/>
    </source>
</evidence>
<feature type="compositionally biased region" description="Basic and acidic residues" evidence="1">
    <location>
        <begin position="130"/>
        <end position="141"/>
    </location>
</feature>
<feature type="region of interest" description="Disordered" evidence="1">
    <location>
        <begin position="379"/>
        <end position="399"/>
    </location>
</feature>
<dbReference type="AlphaFoldDB" id="R7S149"/>
<evidence type="ECO:0000313" key="2">
    <source>
        <dbReference type="EMBL" id="EIM80287.1"/>
    </source>
</evidence>
<keyword evidence="3" id="KW-1185">Reference proteome</keyword>
<feature type="region of interest" description="Disordered" evidence="1">
    <location>
        <begin position="130"/>
        <end position="150"/>
    </location>
</feature>
<evidence type="ECO:0000313" key="3">
    <source>
        <dbReference type="Proteomes" id="UP000053927"/>
    </source>
</evidence>
<organism evidence="2 3">
    <name type="scientific">Stereum hirsutum (strain FP-91666)</name>
    <name type="common">White-rot fungus</name>
    <dbReference type="NCBI Taxonomy" id="721885"/>
    <lineage>
        <taxon>Eukaryota</taxon>
        <taxon>Fungi</taxon>
        <taxon>Dikarya</taxon>
        <taxon>Basidiomycota</taxon>
        <taxon>Agaricomycotina</taxon>
        <taxon>Agaricomycetes</taxon>
        <taxon>Russulales</taxon>
        <taxon>Stereaceae</taxon>
        <taxon>Stereum</taxon>
    </lineage>
</organism>
<sequence>MNQINLTTFTTGTQTPGAHEHDTAVTIKTSEPIPRVFHPSFLFRPVRGHVPYISRESTAALKRPTGHQRESKATRRAIAESWGLGDTQDVSPPIKSKTTYQFWKKLDETHEAVMNISKCSQNATMTNEGRVEFSNRFDPRETASSSPSSMLINMGVSSALLKTIAPNPAVTHEPPSHTPATDNDNNGLPNIESDTESSISSDDFVTGPSLSGFAQLAPDLADSPSLWEQLNGLLDKGLPSSESTPSPRSTRGSSAPEIHLPMGLQPEGHLNHASGIDVIGKNYLSFSYAIQMPTERPAHRSPSLALGRGQTSVGMVAEGYGRCRATKPSYFEAEMGMVQGAGRMGGMTGGQSSSYGLPMEGRMPKPVLRKIHVFNEVETAFPSPRDQDQEEAESRFCVD</sequence>
<name>R7S149_STEHR</name>
<feature type="compositionally biased region" description="Polar residues" evidence="1">
    <location>
        <begin position="178"/>
        <end position="188"/>
    </location>
</feature>
<dbReference type="GeneID" id="18795810"/>
<dbReference type="Proteomes" id="UP000053927">
    <property type="component" value="Unassembled WGS sequence"/>
</dbReference>
<dbReference type="RefSeq" id="XP_007310431.1">
    <property type="nucleotide sequence ID" value="XM_007310369.1"/>
</dbReference>
<feature type="compositionally biased region" description="Low complexity" evidence="1">
    <location>
        <begin position="239"/>
        <end position="256"/>
    </location>
</feature>
<gene>
    <name evidence="2" type="ORF">STEHIDRAFT_115760</name>
</gene>
<feature type="region of interest" description="Disordered" evidence="1">
    <location>
        <begin position="234"/>
        <end position="263"/>
    </location>
</feature>
<dbReference type="KEGG" id="shs:STEHIDRAFT_115760"/>
<proteinExistence type="predicted"/>
<dbReference type="EMBL" id="JH687398">
    <property type="protein sequence ID" value="EIM80287.1"/>
    <property type="molecule type" value="Genomic_DNA"/>
</dbReference>
<accession>R7S149</accession>
<protein>
    <submittedName>
        <fullName evidence="2">Uncharacterized protein</fullName>
    </submittedName>
</protein>
<feature type="region of interest" description="Disordered" evidence="1">
    <location>
        <begin position="167"/>
        <end position="204"/>
    </location>
</feature>